<reference evidence="2" key="1">
    <citation type="submission" date="2022-08" db="EMBL/GenBank/DDBJ databases">
        <title>Genomic Encyclopedia of Type Strains, Phase V (KMG-V): Genome sequencing to study the core and pangenomes of soil and plant-associated prokaryotes.</title>
        <authorList>
            <person name="Whitman W."/>
        </authorList>
    </citation>
    <scope>NUCLEOTIDE SEQUENCE</scope>
    <source>
        <strain evidence="2">SP2016B</strain>
    </source>
</reference>
<dbReference type="EMBL" id="JANTYZ010000003">
    <property type="protein sequence ID" value="MCS3864985.1"/>
    <property type="molecule type" value="Genomic_DNA"/>
</dbReference>
<evidence type="ECO:0000313" key="2">
    <source>
        <dbReference type="EMBL" id="MCS3864985.1"/>
    </source>
</evidence>
<dbReference type="AlphaFoldDB" id="A0A9X2RF18"/>
<evidence type="ECO:0000256" key="1">
    <source>
        <dbReference type="SAM" id="MobiDB-lite"/>
    </source>
</evidence>
<name>A0A9X2RF18_9BACT</name>
<sequence>MRGSLWPPRSPQYSGRTLASGSRRRRTSPNYPPDWPPLNGVLRLRCDEDTQSPTSTYSMF</sequence>
<comment type="caution">
    <text evidence="2">The sequence shown here is derived from an EMBL/GenBank/DDBJ whole genome shotgun (WGS) entry which is preliminary data.</text>
</comment>
<feature type="compositionally biased region" description="Polar residues" evidence="1">
    <location>
        <begin position="11"/>
        <end position="20"/>
    </location>
</feature>
<feature type="region of interest" description="Disordered" evidence="1">
    <location>
        <begin position="1"/>
        <end position="36"/>
    </location>
</feature>
<protein>
    <submittedName>
        <fullName evidence="2">Uncharacterized protein</fullName>
    </submittedName>
</protein>
<dbReference type="Proteomes" id="UP001155034">
    <property type="component" value="Unassembled WGS sequence"/>
</dbReference>
<gene>
    <name evidence="2" type="ORF">GGP82_001534</name>
</gene>
<organism evidence="2 3">
    <name type="scientific">Salinibacter ruber</name>
    <dbReference type="NCBI Taxonomy" id="146919"/>
    <lineage>
        <taxon>Bacteria</taxon>
        <taxon>Pseudomonadati</taxon>
        <taxon>Rhodothermota</taxon>
        <taxon>Rhodothermia</taxon>
        <taxon>Rhodothermales</taxon>
        <taxon>Salinibacteraceae</taxon>
        <taxon>Salinibacter</taxon>
    </lineage>
</organism>
<proteinExistence type="predicted"/>
<evidence type="ECO:0000313" key="3">
    <source>
        <dbReference type="Proteomes" id="UP001155034"/>
    </source>
</evidence>
<accession>A0A9X2RF18</accession>